<feature type="chain" id="PRO_5020760859" evidence="1">
    <location>
        <begin position="22"/>
        <end position="519"/>
    </location>
</feature>
<dbReference type="SUPFAM" id="SSF48452">
    <property type="entry name" value="TPR-like"/>
    <property type="match status" value="1"/>
</dbReference>
<protein>
    <submittedName>
        <fullName evidence="2">SusD/RagB family nutrient-binding outer membrane lipoprotein</fullName>
    </submittedName>
</protein>
<dbReference type="AlphaFoldDB" id="A0A4U0NC38"/>
<dbReference type="Pfam" id="PF12771">
    <property type="entry name" value="SusD-like_2"/>
    <property type="match status" value="1"/>
</dbReference>
<dbReference type="InterPro" id="IPR011990">
    <property type="entry name" value="TPR-like_helical_dom_sf"/>
</dbReference>
<dbReference type="RefSeq" id="WP_136903206.1">
    <property type="nucleotide sequence ID" value="NZ_SUME01000011.1"/>
</dbReference>
<dbReference type="OrthoDB" id="9766256at2"/>
<keyword evidence="3" id="KW-1185">Reference proteome</keyword>
<evidence type="ECO:0000313" key="3">
    <source>
        <dbReference type="Proteomes" id="UP000306808"/>
    </source>
</evidence>
<dbReference type="EMBL" id="SUME01000011">
    <property type="protein sequence ID" value="TJZ51466.1"/>
    <property type="molecule type" value="Genomic_DNA"/>
</dbReference>
<sequence>MKTISTVAVALWTIICFTACTKDFEKINTDPISITSSPPEKLLAPALVNMLRTNLIRNRNFNNELMQVTVTRSEDETAVFRYDFRPNMADYTWNGWYSELTNFRDIYEIASTEEHENDAYKGIALICEVWGFSLLTDTYGDVPFTEANKGKLGIVEPAFDTQKDIYMGLFDKLEEANTLLSNSTAGVVESSDPVYKGDVALWRKFGNSLYLRLLLRISGKAEVSADIIAKIKEIIEDSPAQYPIFASNDESAVLKWTGGTVTTDPFTSPYVTSLREIDFTIPSLCNFFILKLSNWNDPRIDIAEPYGLNTRNRMGIAPGSGGFIGIESGYEPGAAEDKQAYFYAFGTSDFSIHKSPLTGIIMTYAELEFIKAEVAAKGWIGSSAADHYHRGIANAIHYWVPAFTTDISDVEFTNYVTNAGIEWNDALPLDAPIGDSKMERIHVQKYFCLFMTDFQQWFEHRRTGHPILPKGSGLRNGGNLPVRLNYPIYVQSANSTNYRQAVANMGGDNINTLVWWQKP</sequence>
<accession>A0A4U0NC38</accession>
<comment type="caution">
    <text evidence="2">The sequence shown here is derived from an EMBL/GenBank/DDBJ whole genome shotgun (WGS) entry which is preliminary data.</text>
</comment>
<dbReference type="Proteomes" id="UP000306808">
    <property type="component" value="Unassembled WGS sequence"/>
</dbReference>
<gene>
    <name evidence="2" type="ORF">FAZ15_20325</name>
</gene>
<dbReference type="InterPro" id="IPR041662">
    <property type="entry name" value="SusD-like_2"/>
</dbReference>
<reference evidence="2 3" key="1">
    <citation type="submission" date="2019-04" db="EMBL/GenBank/DDBJ databases">
        <title>Sphingobacterium olei sp. nov., isolated from oil-contaminated soil.</title>
        <authorList>
            <person name="Liu B."/>
        </authorList>
    </citation>
    <scope>NUCLEOTIDE SEQUENCE [LARGE SCALE GENOMIC DNA]</scope>
    <source>
        <strain evidence="2 3">HAL-9</strain>
    </source>
</reference>
<dbReference type="Gene3D" id="1.25.40.390">
    <property type="match status" value="1"/>
</dbReference>
<name>A0A4U0NC38_9SPHI</name>
<keyword evidence="1" id="KW-0732">Signal</keyword>
<feature type="signal peptide" evidence="1">
    <location>
        <begin position="1"/>
        <end position="21"/>
    </location>
</feature>
<keyword evidence="2" id="KW-0449">Lipoprotein</keyword>
<evidence type="ECO:0000313" key="2">
    <source>
        <dbReference type="EMBL" id="TJZ51466.1"/>
    </source>
</evidence>
<organism evidence="2 3">
    <name type="scientific">Sphingobacterium olei</name>
    <dbReference type="NCBI Taxonomy" id="2571155"/>
    <lineage>
        <taxon>Bacteria</taxon>
        <taxon>Pseudomonadati</taxon>
        <taxon>Bacteroidota</taxon>
        <taxon>Sphingobacteriia</taxon>
        <taxon>Sphingobacteriales</taxon>
        <taxon>Sphingobacteriaceae</taxon>
        <taxon>Sphingobacterium</taxon>
    </lineage>
</organism>
<evidence type="ECO:0000256" key="1">
    <source>
        <dbReference type="SAM" id="SignalP"/>
    </source>
</evidence>
<proteinExistence type="predicted"/>